<accession>A4JU18</accession>
<name>A4JU18_BURVG</name>
<dbReference type="HOGENOM" id="CLU_1727927_0_0_4"/>
<reference evidence="2 3" key="1">
    <citation type="submission" date="2007-03" db="EMBL/GenBank/DDBJ databases">
        <title>Complete sequence of plasmid pBVIE01 of Burkholderia vietnamiensis G4.</title>
        <authorList>
            <consortium name="US DOE Joint Genome Institute"/>
            <person name="Copeland A."/>
            <person name="Lucas S."/>
            <person name="Lapidus A."/>
            <person name="Barry K."/>
            <person name="Detter J.C."/>
            <person name="Glavina del Rio T."/>
            <person name="Hammon N."/>
            <person name="Israni S."/>
            <person name="Dalin E."/>
            <person name="Tice H."/>
            <person name="Pitluck S."/>
            <person name="Chain P."/>
            <person name="Malfatti S."/>
            <person name="Shin M."/>
            <person name="Vergez L."/>
            <person name="Schmutz J."/>
            <person name="Larimer F."/>
            <person name="Land M."/>
            <person name="Hauser L."/>
            <person name="Kyrpides N."/>
            <person name="Tiedje J."/>
            <person name="Richardson P."/>
        </authorList>
    </citation>
    <scope>NUCLEOTIDE SEQUENCE [LARGE SCALE GENOMIC DNA]</scope>
    <source>
        <strain evidence="3">G4 / LMG 22486</strain>
        <plasmid evidence="2 3">pBVIE01</plasmid>
    </source>
</reference>
<protein>
    <submittedName>
        <fullName evidence="2">Uncharacterized protein</fullName>
    </submittedName>
</protein>
<sequence length="151" mass="15788">MPRHDPECAAGVAGTRPPSSFDSALPLKESRLASPAALGFSSLRQRSNQTDMDKKELNRRAVLAAFADEAGRLPQGVGPETVDVVGNSDDCLRLLIATGISFSRPTDDQIVADGGMGNEPLVEKIVNGDVSAAARTAAAKVAASWLDESQV</sequence>
<dbReference type="AlphaFoldDB" id="A4JU18"/>
<feature type="region of interest" description="Disordered" evidence="1">
    <location>
        <begin position="1"/>
        <end position="24"/>
    </location>
</feature>
<evidence type="ECO:0000313" key="3">
    <source>
        <dbReference type="Proteomes" id="UP000002287"/>
    </source>
</evidence>
<evidence type="ECO:0000256" key="1">
    <source>
        <dbReference type="SAM" id="MobiDB-lite"/>
    </source>
</evidence>
<keyword evidence="2" id="KW-0614">Plasmid</keyword>
<geneLocation type="plasmid" evidence="2 3">
    <name>pBVIE01</name>
</geneLocation>
<gene>
    <name evidence="2" type="ordered locus">Bcep1808_6884</name>
</gene>
<dbReference type="EMBL" id="CP000617">
    <property type="protein sequence ID" value="ABO59771.1"/>
    <property type="molecule type" value="Genomic_DNA"/>
</dbReference>
<proteinExistence type="predicted"/>
<dbReference type="Proteomes" id="UP000002287">
    <property type="component" value="Plasmid pBVIE01"/>
</dbReference>
<dbReference type="KEGG" id="bvi:Bcep1808_6884"/>
<organism evidence="2 3">
    <name type="scientific">Burkholderia vietnamiensis (strain G4 / LMG 22486)</name>
    <name type="common">Burkholderia cepacia (strain R1808)</name>
    <dbReference type="NCBI Taxonomy" id="269482"/>
    <lineage>
        <taxon>Bacteria</taxon>
        <taxon>Pseudomonadati</taxon>
        <taxon>Pseudomonadota</taxon>
        <taxon>Betaproteobacteria</taxon>
        <taxon>Burkholderiales</taxon>
        <taxon>Burkholderiaceae</taxon>
        <taxon>Burkholderia</taxon>
        <taxon>Burkholderia cepacia complex</taxon>
    </lineage>
</organism>
<evidence type="ECO:0000313" key="2">
    <source>
        <dbReference type="EMBL" id="ABO59771.1"/>
    </source>
</evidence>